<keyword evidence="2" id="KW-1185">Reference proteome</keyword>
<proteinExistence type="predicted"/>
<evidence type="ECO:0000313" key="1">
    <source>
        <dbReference type="EMBL" id="KAF2078661.1"/>
    </source>
</evidence>
<gene>
    <name evidence="1" type="ORF">CYY_000032</name>
</gene>
<dbReference type="AlphaFoldDB" id="A0A8J4UXM4"/>
<dbReference type="EMBL" id="AJWJ01000001">
    <property type="protein sequence ID" value="KAF2078661.1"/>
    <property type="molecule type" value="Genomic_DNA"/>
</dbReference>
<reference evidence="1" key="1">
    <citation type="submission" date="2020-01" db="EMBL/GenBank/DDBJ databases">
        <title>Development of genomics and gene disruption for Polysphondylium violaceum indicates a role for the polyketide synthase stlB in stalk morphogenesis.</title>
        <authorList>
            <person name="Narita B."/>
            <person name="Kawabe Y."/>
            <person name="Kin K."/>
            <person name="Saito T."/>
            <person name="Gibbs R."/>
            <person name="Kuspa A."/>
            <person name="Muzny D."/>
            <person name="Queller D."/>
            <person name="Richards S."/>
            <person name="Strassman J."/>
            <person name="Sucgang R."/>
            <person name="Worley K."/>
            <person name="Schaap P."/>
        </authorList>
    </citation>
    <scope>NUCLEOTIDE SEQUENCE</scope>
    <source>
        <strain evidence="1">QSvi11</strain>
    </source>
</reference>
<sequence>MQNIPLPKDHICSTTGKCVYLQNFFRNFREEFKIALPIDKDIIYTPETIETSKLYHICFSKYIELIVGEIIEKGLQMNFTAKQEEAILESTKDRPELISFKATLKELKIKEAQEKAERARLLEIERIAALPPLVYVFKQTEFFPDLAKHLKNAFPQYNFEDKDITNFSLDPNPKYQILYAISSSGVRDPIVSAEKMAVIANHFPQNVIITNCWFVNGQVQISSSNNLNIYYEGRGFQPNQQNIKKLGDEFEKNFKLIESTL</sequence>
<dbReference type="Proteomes" id="UP000695562">
    <property type="component" value="Unassembled WGS sequence"/>
</dbReference>
<protein>
    <submittedName>
        <fullName evidence="1">Uncharacterized protein</fullName>
    </submittedName>
</protein>
<name>A0A8J4UXM4_9MYCE</name>
<organism evidence="1 2">
    <name type="scientific">Polysphondylium violaceum</name>
    <dbReference type="NCBI Taxonomy" id="133409"/>
    <lineage>
        <taxon>Eukaryota</taxon>
        <taxon>Amoebozoa</taxon>
        <taxon>Evosea</taxon>
        <taxon>Eumycetozoa</taxon>
        <taxon>Dictyostelia</taxon>
        <taxon>Dictyosteliales</taxon>
        <taxon>Dictyosteliaceae</taxon>
        <taxon>Polysphondylium</taxon>
    </lineage>
</organism>
<accession>A0A8J4UXM4</accession>
<comment type="caution">
    <text evidence="1">The sequence shown here is derived from an EMBL/GenBank/DDBJ whole genome shotgun (WGS) entry which is preliminary data.</text>
</comment>
<evidence type="ECO:0000313" key="2">
    <source>
        <dbReference type="Proteomes" id="UP000695562"/>
    </source>
</evidence>